<dbReference type="InterPro" id="IPR036689">
    <property type="entry name" value="ESAT-6-like_sf"/>
</dbReference>
<keyword evidence="3" id="KW-1185">Reference proteome</keyword>
<organism evidence="2 3">
    <name type="scientific">Paenibacillus pini JCM 16418</name>
    <dbReference type="NCBI Taxonomy" id="1236976"/>
    <lineage>
        <taxon>Bacteria</taxon>
        <taxon>Bacillati</taxon>
        <taxon>Bacillota</taxon>
        <taxon>Bacilli</taxon>
        <taxon>Bacillales</taxon>
        <taxon>Paenibacillaceae</taxon>
        <taxon>Paenibacillus</taxon>
    </lineage>
</organism>
<dbReference type="InterPro" id="IPR010310">
    <property type="entry name" value="T7SS_ESAT-6-like"/>
</dbReference>
<accession>W7Z888</accession>
<proteinExistence type="predicted"/>
<comment type="caution">
    <text evidence="2">The sequence shown here is derived from an EMBL/GenBank/DDBJ whole genome shotgun (WGS) entry which is preliminary data.</text>
</comment>
<dbReference type="InterPro" id="IPR040559">
    <property type="entry name" value="CdiA_C"/>
</dbReference>
<sequence length="370" mass="42165">MTRIIVSPDQLLTVANQFECARQEVDRMSNQLKQQILWLQYNWDGVTQQKFYAYYQESVQIINIFVPLVNSIKEELIRKSIEFRQADETKESNSFSDELNPFEKSLNSIKDIGVGIYNDAVKRSENKFNSVGSFLDYITSGIPKGVYQGYTDRAGKWLDSPNDFANYMTLGIHGMLRETMFPDDSWSSKHWSNIFGTAGLVIGSTSSGLFLKEQKNFIRSFTKDDLTSPVDENIHKQKEYNSGRFIGNIEELKPAERKVAEELIFEGRTVERIQESTAHGEKTPDFRIDGKTTELKSLQNPNVNTGVGRIKDGFKQHAEIVIIDGRDAGLTMEQASQIIERAKGTYNDKRLPGKVQIWTNEGKINSEEKS</sequence>
<dbReference type="AlphaFoldDB" id="W7Z888"/>
<evidence type="ECO:0000259" key="1">
    <source>
        <dbReference type="Pfam" id="PF18451"/>
    </source>
</evidence>
<dbReference type="Gene3D" id="3.40.1350.120">
    <property type="match status" value="1"/>
</dbReference>
<dbReference type="Proteomes" id="UP000019364">
    <property type="component" value="Unassembled WGS sequence"/>
</dbReference>
<gene>
    <name evidence="2" type="ORF">JCM16418_4834</name>
</gene>
<evidence type="ECO:0000313" key="3">
    <source>
        <dbReference type="Proteomes" id="UP000019364"/>
    </source>
</evidence>
<dbReference type="Gene3D" id="1.10.287.850">
    <property type="entry name" value="HP0062-like domain"/>
    <property type="match status" value="1"/>
</dbReference>
<dbReference type="RefSeq" id="WP_052020663.1">
    <property type="nucleotide sequence ID" value="NZ_BAVZ01000029.1"/>
</dbReference>
<dbReference type="STRING" id="1236976.JCM16418_4834"/>
<dbReference type="EMBL" id="BAVZ01000029">
    <property type="protein sequence ID" value="GAF10619.1"/>
    <property type="molecule type" value="Genomic_DNA"/>
</dbReference>
<name>W7Z888_9BACL</name>
<reference evidence="2 3" key="1">
    <citation type="journal article" date="2014" name="Genome Announc.">
        <title>Draft Genome Sequence of Paenibacillus pini JCM 16418T, Isolated from the Rhizosphere of Pine Tree.</title>
        <authorList>
            <person name="Yuki M."/>
            <person name="Oshima K."/>
            <person name="Suda W."/>
            <person name="Oshida Y."/>
            <person name="Kitamura K."/>
            <person name="Iida Y."/>
            <person name="Hattori M."/>
            <person name="Ohkuma M."/>
        </authorList>
    </citation>
    <scope>NUCLEOTIDE SEQUENCE [LARGE SCALE GENOMIC DNA]</scope>
    <source>
        <strain evidence="2 3">JCM 16418</strain>
    </source>
</reference>
<dbReference type="SUPFAM" id="SSF140453">
    <property type="entry name" value="EsxAB dimer-like"/>
    <property type="match status" value="1"/>
</dbReference>
<evidence type="ECO:0000313" key="2">
    <source>
        <dbReference type="EMBL" id="GAF10619.1"/>
    </source>
</evidence>
<dbReference type="Pfam" id="PF18451">
    <property type="entry name" value="CdiA_C"/>
    <property type="match status" value="1"/>
</dbReference>
<feature type="domain" description="tRNA nuclease CdiA C-terminal" evidence="1">
    <location>
        <begin position="282"/>
        <end position="364"/>
    </location>
</feature>
<dbReference type="eggNOG" id="COG4842">
    <property type="taxonomic scope" value="Bacteria"/>
</dbReference>
<protein>
    <recommendedName>
        <fullName evidence="1">tRNA nuclease CdiA C-terminal domain-containing protein</fullName>
    </recommendedName>
</protein>
<dbReference type="Pfam" id="PF06013">
    <property type="entry name" value="WXG100"/>
    <property type="match status" value="1"/>
</dbReference>
<dbReference type="OrthoDB" id="3078571at2"/>